<gene>
    <name evidence="2" type="ORF">J2S13_002285</name>
</gene>
<evidence type="ECO:0000313" key="3">
    <source>
        <dbReference type="Proteomes" id="UP001237207"/>
    </source>
</evidence>
<evidence type="ECO:0000256" key="1">
    <source>
        <dbReference type="SAM" id="MobiDB-lite"/>
    </source>
</evidence>
<sequence length="46" mass="5329">MMGRTKEGNANAQRNDNVKKKDGFPKVSTFAEMQAQKMRELKQEKE</sequence>
<accession>A0AAJ1WJP0</accession>
<evidence type="ECO:0000313" key="2">
    <source>
        <dbReference type="EMBL" id="MDQ0215865.1"/>
    </source>
</evidence>
<dbReference type="AlphaFoldDB" id="A0AAJ1WJP0"/>
<comment type="caution">
    <text evidence="2">The sequence shown here is derived from an EMBL/GenBank/DDBJ whole genome shotgun (WGS) entry which is preliminary data.</text>
</comment>
<dbReference type="EMBL" id="JAUSUC010000029">
    <property type="protein sequence ID" value="MDQ0215865.1"/>
    <property type="molecule type" value="Genomic_DNA"/>
</dbReference>
<proteinExistence type="predicted"/>
<feature type="region of interest" description="Disordered" evidence="1">
    <location>
        <begin position="1"/>
        <end position="28"/>
    </location>
</feature>
<organism evidence="2 3">
    <name type="scientific">Oikeobacillus pervagus</name>
    <dbReference type="NCBI Taxonomy" id="1325931"/>
    <lineage>
        <taxon>Bacteria</taxon>
        <taxon>Bacillati</taxon>
        <taxon>Bacillota</taxon>
        <taxon>Bacilli</taxon>
        <taxon>Bacillales</taxon>
        <taxon>Bacillaceae</taxon>
        <taxon>Oikeobacillus</taxon>
    </lineage>
</organism>
<reference evidence="2" key="1">
    <citation type="submission" date="2023-07" db="EMBL/GenBank/DDBJ databases">
        <title>Genomic Encyclopedia of Type Strains, Phase IV (KMG-IV): sequencing the most valuable type-strain genomes for metagenomic binning, comparative biology and taxonomic classification.</title>
        <authorList>
            <person name="Goeker M."/>
        </authorList>
    </citation>
    <scope>NUCLEOTIDE SEQUENCE</scope>
    <source>
        <strain evidence="2">DSM 23947</strain>
    </source>
</reference>
<dbReference type="Proteomes" id="UP001237207">
    <property type="component" value="Unassembled WGS sequence"/>
</dbReference>
<keyword evidence="3" id="KW-1185">Reference proteome</keyword>
<protein>
    <submittedName>
        <fullName evidence="2">Uncharacterized protein</fullName>
    </submittedName>
</protein>
<name>A0AAJ1WJP0_9BACI</name>